<feature type="transmembrane region" description="Helical" evidence="7">
    <location>
        <begin position="143"/>
        <end position="161"/>
    </location>
</feature>
<dbReference type="InterPro" id="IPR003593">
    <property type="entry name" value="AAA+_ATPase"/>
</dbReference>
<protein>
    <submittedName>
        <fullName evidence="10">ATP-binding cassette subfamily B protein/ATP-binding cassette subfamily C protein CydD</fullName>
    </submittedName>
</protein>
<organism evidence="10 11">
    <name type="scientific">Actinoplanes xinjiangensis</name>
    <dbReference type="NCBI Taxonomy" id="512350"/>
    <lineage>
        <taxon>Bacteria</taxon>
        <taxon>Bacillati</taxon>
        <taxon>Actinomycetota</taxon>
        <taxon>Actinomycetes</taxon>
        <taxon>Micromonosporales</taxon>
        <taxon>Micromonosporaceae</taxon>
        <taxon>Actinoplanes</taxon>
    </lineage>
</organism>
<evidence type="ECO:0000313" key="10">
    <source>
        <dbReference type="EMBL" id="PWK36096.1"/>
    </source>
</evidence>
<evidence type="ECO:0000256" key="1">
    <source>
        <dbReference type="ARBA" id="ARBA00004651"/>
    </source>
</evidence>
<dbReference type="SMART" id="SM00382">
    <property type="entry name" value="AAA"/>
    <property type="match status" value="1"/>
</dbReference>
<dbReference type="AlphaFoldDB" id="A0A316EV35"/>
<dbReference type="InterPro" id="IPR027417">
    <property type="entry name" value="P-loop_NTPase"/>
</dbReference>
<evidence type="ECO:0000259" key="9">
    <source>
        <dbReference type="PROSITE" id="PS50929"/>
    </source>
</evidence>
<dbReference type="InterPro" id="IPR011527">
    <property type="entry name" value="ABC1_TM_dom"/>
</dbReference>
<evidence type="ECO:0000259" key="8">
    <source>
        <dbReference type="PROSITE" id="PS50893"/>
    </source>
</evidence>
<dbReference type="PROSITE" id="PS50929">
    <property type="entry name" value="ABC_TM1F"/>
    <property type="match status" value="1"/>
</dbReference>
<comment type="subcellular location">
    <subcellularLocation>
        <location evidence="1">Cell membrane</location>
        <topology evidence="1">Multi-pass membrane protein</topology>
    </subcellularLocation>
</comment>
<dbReference type="PANTHER" id="PTHR24221:SF654">
    <property type="entry name" value="ATP-BINDING CASSETTE SUB-FAMILY B MEMBER 6"/>
    <property type="match status" value="1"/>
</dbReference>
<dbReference type="GO" id="GO:0016887">
    <property type="term" value="F:ATP hydrolysis activity"/>
    <property type="evidence" value="ECO:0007669"/>
    <property type="project" value="InterPro"/>
</dbReference>
<feature type="transmembrane region" description="Helical" evidence="7">
    <location>
        <begin position="41"/>
        <end position="61"/>
    </location>
</feature>
<keyword evidence="4 10" id="KW-0067">ATP-binding</keyword>
<evidence type="ECO:0000256" key="6">
    <source>
        <dbReference type="ARBA" id="ARBA00023136"/>
    </source>
</evidence>
<keyword evidence="2 7" id="KW-0812">Transmembrane</keyword>
<dbReference type="GO" id="GO:0140359">
    <property type="term" value="F:ABC-type transporter activity"/>
    <property type="evidence" value="ECO:0007669"/>
    <property type="project" value="InterPro"/>
</dbReference>
<evidence type="ECO:0000313" key="11">
    <source>
        <dbReference type="Proteomes" id="UP000245697"/>
    </source>
</evidence>
<dbReference type="CDD" id="cd07346">
    <property type="entry name" value="ABC_6TM_exporters"/>
    <property type="match status" value="1"/>
</dbReference>
<proteinExistence type="predicted"/>
<dbReference type="SUPFAM" id="SSF52540">
    <property type="entry name" value="P-loop containing nucleoside triphosphate hydrolases"/>
    <property type="match status" value="1"/>
</dbReference>
<evidence type="ECO:0000256" key="3">
    <source>
        <dbReference type="ARBA" id="ARBA00022741"/>
    </source>
</evidence>
<comment type="caution">
    <text evidence="10">The sequence shown here is derived from an EMBL/GenBank/DDBJ whole genome shotgun (WGS) entry which is preliminary data.</text>
</comment>
<evidence type="ECO:0000256" key="4">
    <source>
        <dbReference type="ARBA" id="ARBA00022840"/>
    </source>
</evidence>
<keyword evidence="6 7" id="KW-0472">Membrane</keyword>
<gene>
    <name evidence="10" type="ORF">BC793_12477</name>
</gene>
<dbReference type="GO" id="GO:0005524">
    <property type="term" value="F:ATP binding"/>
    <property type="evidence" value="ECO:0007669"/>
    <property type="project" value="UniProtKB-KW"/>
</dbReference>
<dbReference type="Gene3D" id="3.40.50.300">
    <property type="entry name" value="P-loop containing nucleotide triphosphate hydrolases"/>
    <property type="match status" value="1"/>
</dbReference>
<dbReference type="SUPFAM" id="SSF90123">
    <property type="entry name" value="ABC transporter transmembrane region"/>
    <property type="match status" value="1"/>
</dbReference>
<evidence type="ECO:0000256" key="2">
    <source>
        <dbReference type="ARBA" id="ARBA00022692"/>
    </source>
</evidence>
<name>A0A316EV35_9ACTN</name>
<feature type="domain" description="ABC transmembrane type-1" evidence="9">
    <location>
        <begin position="13"/>
        <end position="273"/>
    </location>
</feature>
<sequence length="558" mass="60674">MIDRRWNSVLPVLAAQEAVALAVPLVAGLVVGALVDGDSRAFLLGAAALVVLPFLDGLMFWRWELAQGLAAEDSGAALRRRLLAHLMSLPVPWFAEARTGAVLSRATSDVKFLVANHRVLFEAVRGLLAVSVVAVILLAQHPLLPLVLAATMIPFAINLRLATRTDDRASVDVVDGADRMHEYFRERLDILPLTRSSGARRWELRECERMAHDVVLAADVAKASVDARNAARIGSLEATGRIALLIGGGLLVVHGEIGVGAFVMAYGYTSRVSKAVVDWNAWHRQRGEARERRQRISAVFSAEPEPTGTTPAPDLVDVIDLRQIRVDHPGRPAVLDVPALTLHRGQVVAVVGASGGGKSTLLDVLSGLIRPDQGTIVVDGSLTLEEVDREQWRRRVTYMPQFPYFFTGSLRENLYYGHRAEPDEDRTDRLAAELGLDPVLQRAAQAPGGALPRAALSGGERQRLCLLRACQSQRPLMALFDEPTSALDSLTEERAMKVIRDLGAAGPVVFVAHRLSTLRYADRVLLLDGGRLVEDGDPQQLLRQGGVFAAMCARELEP</sequence>
<feature type="domain" description="ABC transporter" evidence="8">
    <location>
        <begin position="316"/>
        <end position="554"/>
    </location>
</feature>
<dbReference type="InterPro" id="IPR039421">
    <property type="entry name" value="Type_1_exporter"/>
</dbReference>
<accession>A0A316EV35</accession>
<evidence type="ECO:0000256" key="5">
    <source>
        <dbReference type="ARBA" id="ARBA00022989"/>
    </source>
</evidence>
<reference evidence="10 11" key="1">
    <citation type="submission" date="2018-05" db="EMBL/GenBank/DDBJ databases">
        <title>Genomic Encyclopedia of Archaeal and Bacterial Type Strains, Phase II (KMG-II): from individual species to whole genera.</title>
        <authorList>
            <person name="Goeker M."/>
        </authorList>
    </citation>
    <scope>NUCLEOTIDE SEQUENCE [LARGE SCALE GENOMIC DNA]</scope>
    <source>
        <strain evidence="10 11">DSM 45184</strain>
    </source>
</reference>
<dbReference type="Gene3D" id="1.20.1560.10">
    <property type="entry name" value="ABC transporter type 1, transmembrane domain"/>
    <property type="match status" value="1"/>
</dbReference>
<dbReference type="EMBL" id="QGGR01000024">
    <property type="protein sequence ID" value="PWK36096.1"/>
    <property type="molecule type" value="Genomic_DNA"/>
</dbReference>
<dbReference type="PANTHER" id="PTHR24221">
    <property type="entry name" value="ATP-BINDING CASSETTE SUB-FAMILY B"/>
    <property type="match status" value="1"/>
</dbReference>
<dbReference type="PROSITE" id="PS50893">
    <property type="entry name" value="ABC_TRANSPORTER_2"/>
    <property type="match status" value="1"/>
</dbReference>
<dbReference type="Pfam" id="PF00664">
    <property type="entry name" value="ABC_membrane"/>
    <property type="match status" value="1"/>
</dbReference>
<dbReference type="Pfam" id="PF00005">
    <property type="entry name" value="ABC_tran"/>
    <property type="match status" value="1"/>
</dbReference>
<dbReference type="InterPro" id="IPR003439">
    <property type="entry name" value="ABC_transporter-like_ATP-bd"/>
</dbReference>
<keyword evidence="3" id="KW-0547">Nucleotide-binding</keyword>
<keyword evidence="11" id="KW-1185">Reference proteome</keyword>
<evidence type="ECO:0000256" key="7">
    <source>
        <dbReference type="SAM" id="Phobius"/>
    </source>
</evidence>
<keyword evidence="5 7" id="KW-1133">Transmembrane helix</keyword>
<dbReference type="InterPro" id="IPR036640">
    <property type="entry name" value="ABC1_TM_sf"/>
</dbReference>
<feature type="transmembrane region" description="Helical" evidence="7">
    <location>
        <begin position="12"/>
        <end position="35"/>
    </location>
</feature>
<dbReference type="CDD" id="cd03228">
    <property type="entry name" value="ABCC_MRP_Like"/>
    <property type="match status" value="1"/>
</dbReference>
<dbReference type="Proteomes" id="UP000245697">
    <property type="component" value="Unassembled WGS sequence"/>
</dbReference>
<dbReference type="GO" id="GO:0005886">
    <property type="term" value="C:plasma membrane"/>
    <property type="evidence" value="ECO:0007669"/>
    <property type="project" value="UniProtKB-SubCell"/>
</dbReference>
<feature type="transmembrane region" description="Helical" evidence="7">
    <location>
        <begin position="242"/>
        <end position="268"/>
    </location>
</feature>